<dbReference type="SUPFAM" id="SSF53335">
    <property type="entry name" value="S-adenosyl-L-methionine-dependent methyltransferases"/>
    <property type="match status" value="1"/>
</dbReference>
<protein>
    <submittedName>
        <fullName evidence="3">Methyltransferase family protein</fullName>
    </submittedName>
</protein>
<comment type="caution">
    <text evidence="3">The sequence shown here is derived from an EMBL/GenBank/DDBJ whole genome shotgun (WGS) entry which is preliminary data.</text>
</comment>
<evidence type="ECO:0000259" key="2">
    <source>
        <dbReference type="Pfam" id="PF13649"/>
    </source>
</evidence>
<keyword evidence="1 3" id="KW-0808">Transferase</keyword>
<organism evidence="3 4">
    <name type="scientific">Ruminiclostridium sufflavum DSM 19573</name>
    <dbReference type="NCBI Taxonomy" id="1121337"/>
    <lineage>
        <taxon>Bacteria</taxon>
        <taxon>Bacillati</taxon>
        <taxon>Bacillota</taxon>
        <taxon>Clostridia</taxon>
        <taxon>Eubacteriales</taxon>
        <taxon>Oscillospiraceae</taxon>
        <taxon>Ruminiclostridium</taxon>
    </lineage>
</organism>
<dbReference type="Gene3D" id="2.20.25.110">
    <property type="entry name" value="S-adenosyl-L-methionine-dependent methyltransferases"/>
    <property type="match status" value="1"/>
</dbReference>
<sequence length="250" mass="29727">MSEIYNNFAYVYDKLTHDIDYKKWADYVESIIEKHKAEASMILELGCGTGSFGIEMARRGHEMICLDLSTEMLDCASEKAKKEGLDILFLNQDMCNFELYGTVDVIVCLLDSFNYLTRASQVQKLFRLVHNYLNPNGLFIFDVNTQYKFEKVISDNLFYEIGEEVTYLWENRYNHKTKIARFDLTFFVKQNKFYERFDEMHFERAYSNDEIIKFIDASRLELVSVYNELRLKKPTEKSNRNFYICRKVNI</sequence>
<dbReference type="Proteomes" id="UP000248132">
    <property type="component" value="Unassembled WGS sequence"/>
</dbReference>
<dbReference type="GO" id="GO:0008168">
    <property type="term" value="F:methyltransferase activity"/>
    <property type="evidence" value="ECO:0007669"/>
    <property type="project" value="UniProtKB-KW"/>
</dbReference>
<keyword evidence="4" id="KW-1185">Reference proteome</keyword>
<dbReference type="EMBL" id="QKMR01000007">
    <property type="protein sequence ID" value="PYG88175.1"/>
    <property type="molecule type" value="Genomic_DNA"/>
</dbReference>
<dbReference type="GO" id="GO:0032259">
    <property type="term" value="P:methylation"/>
    <property type="evidence" value="ECO:0007669"/>
    <property type="project" value="UniProtKB-KW"/>
</dbReference>
<feature type="domain" description="Methyltransferase" evidence="2">
    <location>
        <begin position="42"/>
        <end position="137"/>
    </location>
</feature>
<dbReference type="AlphaFoldDB" id="A0A318XPV5"/>
<dbReference type="OrthoDB" id="9811589at2"/>
<reference evidence="3 4" key="1">
    <citation type="submission" date="2018-06" db="EMBL/GenBank/DDBJ databases">
        <title>Genomic Encyclopedia of Type Strains, Phase I: the one thousand microbial genomes (KMG-I) project.</title>
        <authorList>
            <person name="Kyrpides N."/>
        </authorList>
    </citation>
    <scope>NUCLEOTIDE SEQUENCE [LARGE SCALE GENOMIC DNA]</scope>
    <source>
        <strain evidence="3 4">DSM 19573</strain>
    </source>
</reference>
<evidence type="ECO:0000313" key="4">
    <source>
        <dbReference type="Proteomes" id="UP000248132"/>
    </source>
</evidence>
<gene>
    <name evidence="3" type="ORF">LY28_01511</name>
</gene>
<dbReference type="Pfam" id="PF13649">
    <property type="entry name" value="Methyltransf_25"/>
    <property type="match status" value="1"/>
</dbReference>
<accession>A0A318XPV5</accession>
<dbReference type="Gene3D" id="3.40.50.150">
    <property type="entry name" value="Vaccinia Virus protein VP39"/>
    <property type="match status" value="1"/>
</dbReference>
<dbReference type="InterPro" id="IPR029063">
    <property type="entry name" value="SAM-dependent_MTases_sf"/>
</dbReference>
<dbReference type="PANTHER" id="PTHR43861">
    <property type="entry name" value="TRANS-ACONITATE 2-METHYLTRANSFERASE-RELATED"/>
    <property type="match status" value="1"/>
</dbReference>
<dbReference type="CDD" id="cd02440">
    <property type="entry name" value="AdoMet_MTases"/>
    <property type="match status" value="1"/>
</dbReference>
<keyword evidence="3" id="KW-0489">Methyltransferase</keyword>
<proteinExistence type="predicted"/>
<name>A0A318XPV5_9FIRM</name>
<evidence type="ECO:0000313" key="3">
    <source>
        <dbReference type="EMBL" id="PYG88175.1"/>
    </source>
</evidence>
<dbReference type="InterPro" id="IPR041698">
    <property type="entry name" value="Methyltransf_25"/>
</dbReference>
<evidence type="ECO:0000256" key="1">
    <source>
        <dbReference type="ARBA" id="ARBA00022679"/>
    </source>
</evidence>
<dbReference type="RefSeq" id="WP_110461560.1">
    <property type="nucleotide sequence ID" value="NZ_QKMR01000007.1"/>
</dbReference>